<dbReference type="InterPro" id="IPR016187">
    <property type="entry name" value="CTDL_fold"/>
</dbReference>
<evidence type="ECO:0000259" key="4">
    <source>
        <dbReference type="PROSITE" id="PS51212"/>
    </source>
</evidence>
<evidence type="ECO:0000256" key="2">
    <source>
        <dbReference type="ARBA" id="ARBA00023157"/>
    </source>
</evidence>
<keyword evidence="1" id="KW-1133">Transmembrane helix</keyword>
<evidence type="ECO:0000313" key="5">
    <source>
        <dbReference type="Proteomes" id="UP000694888"/>
    </source>
</evidence>
<evidence type="ECO:0000256" key="1">
    <source>
        <dbReference type="ARBA" id="ARBA00022989"/>
    </source>
</evidence>
<evidence type="ECO:0000259" key="3">
    <source>
        <dbReference type="PROSITE" id="PS50041"/>
    </source>
</evidence>
<protein>
    <submittedName>
        <fullName evidence="6">Uncharacterized protein LOC101860576</fullName>
    </submittedName>
</protein>
<organism evidence="5 6">
    <name type="scientific">Aplysia californica</name>
    <name type="common">California sea hare</name>
    <dbReference type="NCBI Taxonomy" id="6500"/>
    <lineage>
        <taxon>Eukaryota</taxon>
        <taxon>Metazoa</taxon>
        <taxon>Spiralia</taxon>
        <taxon>Lophotrochozoa</taxon>
        <taxon>Mollusca</taxon>
        <taxon>Gastropoda</taxon>
        <taxon>Heterobranchia</taxon>
        <taxon>Euthyneura</taxon>
        <taxon>Tectipleura</taxon>
        <taxon>Aplysiida</taxon>
        <taxon>Aplysioidea</taxon>
        <taxon>Aplysiidae</taxon>
        <taxon>Aplysia</taxon>
    </lineage>
</organism>
<dbReference type="PANTHER" id="PTHR46784:SF1">
    <property type="entry name" value="KILLER CELL LECTIN-LIKE RECEPTOR SUBFAMILY B MEMBER 1"/>
    <property type="match status" value="1"/>
</dbReference>
<dbReference type="PROSITE" id="PS50041">
    <property type="entry name" value="C_TYPE_LECTIN_2"/>
    <property type="match status" value="1"/>
</dbReference>
<dbReference type="PANTHER" id="PTHR46784">
    <property type="entry name" value="KILLER CELL LECTIN-LIKE RECEPTOR SUBFAMILY B MEMBER 1"/>
    <property type="match status" value="1"/>
</dbReference>
<dbReference type="SMART" id="SM00034">
    <property type="entry name" value="CLECT"/>
    <property type="match status" value="1"/>
</dbReference>
<dbReference type="InterPro" id="IPR051527">
    <property type="entry name" value="KLR_subfamily_B"/>
</dbReference>
<proteinExistence type="predicted"/>
<feature type="domain" description="WSC" evidence="4">
    <location>
        <begin position="43"/>
        <end position="130"/>
    </location>
</feature>
<dbReference type="RefSeq" id="XP_005099697.2">
    <property type="nucleotide sequence ID" value="XM_005099640.3"/>
</dbReference>
<dbReference type="Gene3D" id="3.10.100.10">
    <property type="entry name" value="Mannose-Binding Protein A, subunit A"/>
    <property type="match status" value="2"/>
</dbReference>
<sequence length="425" mass="45657">MPAVSLNDVSSLTAVIPHSSQAWVGGRITDTAWTWSDGVKYSLFKSLGCYDDAAVSSVVSSQVHEEVNQAHLCLLLCHSQLFALKDGACACLSSQPDVGGALAQSKCSLRCRNSLDMCGGVAAYSVYGRDSFPFPVLTSRYESTSDLPCGSLYKGGRPNSEILVVFDACNHMASILKQPLCQNCTGQTCDLITSSQLTSWEWAAQVCEDNGLTLATPAVRDLSKAFVGTSGQGQGFWIGLRRTTKLQWIDGSQLDAADYEGVVRDEGGDCVMGVSDGRGVVSLVTRSCTEESPYLCQTYTPNAVTTPKPSDVVTGQVVITAHAPRPRRPQTWSYFATPKTWAEAKVKCQNLGVNLIQTQSSDLGDVSSYVPEGSSVWTASDLKLEAFDERVSDKGRDCVAIVRDAHGLAKLQLEDCDKAKPFLCG</sequence>
<evidence type="ECO:0000313" key="6">
    <source>
        <dbReference type="RefSeq" id="XP_005099697.2"/>
    </source>
</evidence>
<dbReference type="PROSITE" id="PS51212">
    <property type="entry name" value="WSC"/>
    <property type="match status" value="1"/>
</dbReference>
<keyword evidence="1" id="KW-0472">Membrane</keyword>
<gene>
    <name evidence="6" type="primary">LOC101860576</name>
</gene>
<dbReference type="InterPro" id="IPR016186">
    <property type="entry name" value="C-type_lectin-like/link_sf"/>
</dbReference>
<keyword evidence="5" id="KW-1185">Reference proteome</keyword>
<dbReference type="Pfam" id="PF00059">
    <property type="entry name" value="Lectin_C"/>
    <property type="match status" value="1"/>
</dbReference>
<dbReference type="InterPro" id="IPR002889">
    <property type="entry name" value="WSC_carb-bd"/>
</dbReference>
<dbReference type="CDD" id="cd00037">
    <property type="entry name" value="CLECT"/>
    <property type="match status" value="2"/>
</dbReference>
<dbReference type="GeneID" id="101860576"/>
<keyword evidence="1" id="KW-0812">Transmembrane</keyword>
<dbReference type="Proteomes" id="UP000694888">
    <property type="component" value="Unplaced"/>
</dbReference>
<dbReference type="SUPFAM" id="SSF56436">
    <property type="entry name" value="C-type lectin-like"/>
    <property type="match status" value="2"/>
</dbReference>
<dbReference type="InterPro" id="IPR001304">
    <property type="entry name" value="C-type_lectin-like"/>
</dbReference>
<accession>A0ABM0JRA4</accession>
<feature type="domain" description="C-type lectin" evidence="3">
    <location>
        <begin position="185"/>
        <end position="297"/>
    </location>
</feature>
<reference evidence="6" key="1">
    <citation type="submission" date="2025-08" db="UniProtKB">
        <authorList>
            <consortium name="RefSeq"/>
        </authorList>
    </citation>
    <scope>IDENTIFICATION</scope>
</reference>
<name>A0ABM0JRA4_APLCA</name>
<keyword evidence="2" id="KW-1015">Disulfide bond</keyword>